<evidence type="ECO:0000256" key="4">
    <source>
        <dbReference type="SAM" id="MobiDB-lite"/>
    </source>
</evidence>
<dbReference type="AlphaFoldDB" id="A0A9P9Y9G4"/>
<dbReference type="Pfam" id="PF13174">
    <property type="entry name" value="TPR_6"/>
    <property type="match status" value="1"/>
</dbReference>
<dbReference type="InterPro" id="IPR031101">
    <property type="entry name" value="Ctr9"/>
</dbReference>
<dbReference type="Proteomes" id="UP001055219">
    <property type="component" value="Unassembled WGS sequence"/>
</dbReference>
<evidence type="ECO:0000256" key="1">
    <source>
        <dbReference type="ARBA" id="ARBA00022737"/>
    </source>
</evidence>
<dbReference type="Pfam" id="PF13432">
    <property type="entry name" value="TPR_16"/>
    <property type="match status" value="1"/>
</dbReference>
<dbReference type="SUPFAM" id="SSF48452">
    <property type="entry name" value="TPR-like"/>
    <property type="match status" value="3"/>
</dbReference>
<keyword evidence="6" id="KW-1185">Reference proteome</keyword>
<dbReference type="PROSITE" id="PS50005">
    <property type="entry name" value="TPR"/>
    <property type="match status" value="1"/>
</dbReference>
<name>A0A9P9Y9G4_9HYPO</name>
<reference evidence="5" key="1">
    <citation type="journal article" date="2021" name="J Fungi (Basel)">
        <title>Genomic and Metabolomic Analyses of the Marine Fungus Emericellopsis cladophorae: Insights into Saltwater Adaptability Mechanisms and Its Biosynthetic Potential.</title>
        <authorList>
            <person name="Goncalves M.F.M."/>
            <person name="Hilario S."/>
            <person name="Van de Peer Y."/>
            <person name="Esteves A.C."/>
            <person name="Alves A."/>
        </authorList>
    </citation>
    <scope>NUCLEOTIDE SEQUENCE</scope>
    <source>
        <strain evidence="5">MUM 19.33</strain>
    </source>
</reference>
<protein>
    <submittedName>
        <fullName evidence="5">Tetratricopeptide repeat protein-like protein</fullName>
    </submittedName>
</protein>
<dbReference type="EMBL" id="JAGIXG020000001">
    <property type="protein sequence ID" value="KAI6785770.1"/>
    <property type="molecule type" value="Genomic_DNA"/>
</dbReference>
<feature type="compositionally biased region" description="Basic and acidic residues" evidence="4">
    <location>
        <begin position="1096"/>
        <end position="1105"/>
    </location>
</feature>
<dbReference type="OrthoDB" id="343875at2759"/>
<feature type="repeat" description="TPR" evidence="3">
    <location>
        <begin position="805"/>
        <end position="838"/>
    </location>
</feature>
<accession>A0A9P9Y9G4</accession>
<dbReference type="PANTHER" id="PTHR14027:SF2">
    <property type="entry name" value="RNA POLYMERASE-ASSOCIATED PROTEIN CTR9 HOMOLOG"/>
    <property type="match status" value="1"/>
</dbReference>
<feature type="region of interest" description="Disordered" evidence="4">
    <location>
        <begin position="1"/>
        <end position="22"/>
    </location>
</feature>
<dbReference type="GO" id="GO:0016593">
    <property type="term" value="C:Cdc73/Paf1 complex"/>
    <property type="evidence" value="ECO:0007669"/>
    <property type="project" value="TreeGrafter"/>
</dbReference>
<sequence length="1230" mass="138222">MATTQNSTVTNGGINGQDDSEFTRFRDIPNSLLIPTHGEQDEDLAGVEIGLENLDDDPEDLCTLLENEQAAKTFWMTSALAYAKKGSVDQAIDILIRGSNAVQANSSGSSTGQRDRVSMLCCLCWLYLYKSREAPRLVPEGVSASEVKTKEQYLQMATSSLNDVARLNPSFSPMYLARGVLLLLKASLHAPSKTGSVAGSEKHGLLKTAAKAFEDALRVSHGQNMLALMGKARTLYSMQKYPEAMASYQDVLTKMPDLTDPDPRIGIGCCLWQLGYKDDARTAWERSLELNPQSKVAIILLGQFYLDASSHLPVDTDDFLSLYKKAMTELTHSAFKIDKNMPLTCATFSSFFLSRRNWDNVDKLAHKAIDYTDVNAVASDGWYILARKEHSLGNVDKAADYYRRADDARGGTDRGYLPAKFGGAQLSVLRNDLGEAKLRLEKMIQQTRTYEAMVLLGTIYAEEVFESQSSDSNEDKSAEMKKAISFLENVRASWKDPKKSHARDGSVLLNLARLYELDNPEKALQCLQQAEQLELDHLPASHYPEGVTDEAEIKTALRKHLSPQLLNNIGCFHFQAEKYDQSSDMFQAALGSCIRISDADPDADTDALVSSISYNLGRSYEAQGLTDKAVEVYEGLLKRHDDYIDARIRLAYIKLRKNPNKEGPDAVAKLYQDNNANLDVRALYGWFLGKVHSRKRPANIQEDHEYRHYKHTLQHYDKHDRYALTAMGNLNLQQAREMRRETDHDKAKRSQQYARAVEFFDKALSLDPKNAYAAQGIAIANVEDKKDTKNGLQVFHKVRDTIKDSNLFMNLGHVYAELRQWSKAVENYEMALLRDGKANDPTILACLGRTCLNRGRAERKLEAYEKALECAQLALKAQPAQVNCKFNVAFVQIQLVTFMQGLPGNQKSTEQLEAAAKGLEEAITSLDEIAAGTQFPYPKHDIEQRASMARNTLRKQLERAIGKQKEWEEANKDKIEEARRLREAEKKKRDEARAAAEAKEKERLDNLRKERERIQARDRELAAARDRERQEEEERKQAEMTTDEETGQKVKRKRKPAAPRGEGKSKQPRSRKKKNVDDDDEDDEASPAKKKRRLTQKKDNPKFKSSEIIVDSDEEDDDDALEAAEKNLEEREDSPLSELDENEAGDKMDVDDTANRIKGGDAGDEDEDDAPQQQSKRTRRARVVDSDEEADADDEPVRKSSAAAESGDEAGSPAAAADTSMKEAEDEDEE</sequence>
<reference evidence="5" key="2">
    <citation type="submission" date="2022-07" db="EMBL/GenBank/DDBJ databases">
        <authorList>
            <person name="Goncalves M.F.M."/>
            <person name="Hilario S."/>
            <person name="Van De Peer Y."/>
            <person name="Esteves A.C."/>
            <person name="Alves A."/>
        </authorList>
    </citation>
    <scope>NUCLEOTIDE SEQUENCE</scope>
    <source>
        <strain evidence="5">MUM 19.33</strain>
    </source>
</reference>
<dbReference type="GO" id="GO:0000993">
    <property type="term" value="F:RNA polymerase II complex binding"/>
    <property type="evidence" value="ECO:0007669"/>
    <property type="project" value="TreeGrafter"/>
</dbReference>
<evidence type="ECO:0000256" key="3">
    <source>
        <dbReference type="PROSITE-ProRule" id="PRU00339"/>
    </source>
</evidence>
<evidence type="ECO:0000313" key="5">
    <source>
        <dbReference type="EMBL" id="KAI6785770.1"/>
    </source>
</evidence>
<dbReference type="PANTHER" id="PTHR14027">
    <property type="entry name" value="RNA POLYMERASE-ASSOCIATED PROTEIN CTR9"/>
    <property type="match status" value="1"/>
</dbReference>
<keyword evidence="2 3" id="KW-0802">TPR repeat</keyword>
<dbReference type="GO" id="GO:0006368">
    <property type="term" value="P:transcription elongation by RNA polymerase II"/>
    <property type="evidence" value="ECO:0007669"/>
    <property type="project" value="TreeGrafter"/>
</dbReference>
<dbReference type="SMART" id="SM00028">
    <property type="entry name" value="TPR"/>
    <property type="match status" value="9"/>
</dbReference>
<dbReference type="InterPro" id="IPR019734">
    <property type="entry name" value="TPR_rpt"/>
</dbReference>
<gene>
    <name evidence="5" type="ORF">J7T54_006109</name>
</gene>
<comment type="caution">
    <text evidence="5">The sequence shown here is derived from an EMBL/GenBank/DDBJ whole genome shotgun (WGS) entry which is preliminary data.</text>
</comment>
<dbReference type="InterPro" id="IPR011990">
    <property type="entry name" value="TPR-like_helical_dom_sf"/>
</dbReference>
<dbReference type="GO" id="GO:0006355">
    <property type="term" value="P:regulation of DNA-templated transcription"/>
    <property type="evidence" value="ECO:0007669"/>
    <property type="project" value="InterPro"/>
</dbReference>
<proteinExistence type="predicted"/>
<dbReference type="GeneID" id="75832587"/>
<feature type="compositionally biased region" description="Acidic residues" evidence="4">
    <location>
        <begin position="1110"/>
        <end position="1122"/>
    </location>
</feature>
<organism evidence="5 6">
    <name type="scientific">Emericellopsis cladophorae</name>
    <dbReference type="NCBI Taxonomy" id="2686198"/>
    <lineage>
        <taxon>Eukaryota</taxon>
        <taxon>Fungi</taxon>
        <taxon>Dikarya</taxon>
        <taxon>Ascomycota</taxon>
        <taxon>Pezizomycotina</taxon>
        <taxon>Sordariomycetes</taxon>
        <taxon>Hypocreomycetidae</taxon>
        <taxon>Hypocreales</taxon>
        <taxon>Bionectriaceae</taxon>
        <taxon>Emericellopsis</taxon>
    </lineage>
</organism>
<feature type="compositionally biased region" description="Polar residues" evidence="4">
    <location>
        <begin position="1"/>
        <end position="12"/>
    </location>
</feature>
<dbReference type="Pfam" id="PF13181">
    <property type="entry name" value="TPR_8"/>
    <property type="match status" value="3"/>
</dbReference>
<feature type="compositionally biased region" description="Low complexity" evidence="4">
    <location>
        <begin position="1200"/>
        <end position="1218"/>
    </location>
</feature>
<feature type="region of interest" description="Disordered" evidence="4">
    <location>
        <begin position="983"/>
        <end position="1230"/>
    </location>
</feature>
<evidence type="ECO:0000313" key="6">
    <source>
        <dbReference type="Proteomes" id="UP001055219"/>
    </source>
</evidence>
<feature type="compositionally biased region" description="Basic and acidic residues" evidence="4">
    <location>
        <begin position="1144"/>
        <end position="1161"/>
    </location>
</feature>
<evidence type="ECO:0000256" key="2">
    <source>
        <dbReference type="ARBA" id="ARBA00022803"/>
    </source>
</evidence>
<dbReference type="RefSeq" id="XP_051366626.1">
    <property type="nucleotide sequence ID" value="XM_051503886.1"/>
</dbReference>
<dbReference type="Gene3D" id="1.25.40.10">
    <property type="entry name" value="Tetratricopeptide repeat domain"/>
    <property type="match status" value="5"/>
</dbReference>
<keyword evidence="1" id="KW-0677">Repeat</keyword>
<feature type="compositionally biased region" description="Basic and acidic residues" evidence="4">
    <location>
        <begin position="983"/>
        <end position="1038"/>
    </location>
</feature>